<comment type="caution">
    <text evidence="1">The sequence shown here is derived from an EMBL/GenBank/DDBJ whole genome shotgun (WGS) entry which is preliminary data.</text>
</comment>
<organism evidence="1 2">
    <name type="scientific">Candidatus Taylorbacteria bacterium CG11_big_fil_rev_8_21_14_0_20_46_11</name>
    <dbReference type="NCBI Taxonomy" id="1975025"/>
    <lineage>
        <taxon>Bacteria</taxon>
        <taxon>Candidatus Tayloriibacteriota</taxon>
    </lineage>
</organism>
<dbReference type="Proteomes" id="UP000229342">
    <property type="component" value="Unassembled WGS sequence"/>
</dbReference>
<sequence>MISFYGPLNERASYQLIDCYKRISSINDQYFIFNFREVTSVDKKSFLELAQLTALVRSEKKALLRGCGIDELLIPRFLDCRIFLESEILGKMSLAIRSFNKMKKEV</sequence>
<accession>A0A2H0KBG5</accession>
<evidence type="ECO:0000313" key="2">
    <source>
        <dbReference type="Proteomes" id="UP000229342"/>
    </source>
</evidence>
<dbReference type="AlphaFoldDB" id="A0A2H0KBG5"/>
<dbReference type="EMBL" id="PCVG01000044">
    <property type="protein sequence ID" value="PIQ68579.1"/>
    <property type="molecule type" value="Genomic_DNA"/>
</dbReference>
<name>A0A2H0KBG5_9BACT</name>
<proteinExistence type="predicted"/>
<reference evidence="1 2" key="1">
    <citation type="submission" date="2017-09" db="EMBL/GenBank/DDBJ databases">
        <title>Depth-based differentiation of microbial function through sediment-hosted aquifers and enrichment of novel symbionts in the deep terrestrial subsurface.</title>
        <authorList>
            <person name="Probst A.J."/>
            <person name="Ladd B."/>
            <person name="Jarett J.K."/>
            <person name="Geller-Mcgrath D.E."/>
            <person name="Sieber C.M."/>
            <person name="Emerson J.B."/>
            <person name="Anantharaman K."/>
            <person name="Thomas B.C."/>
            <person name="Malmstrom R."/>
            <person name="Stieglmeier M."/>
            <person name="Klingl A."/>
            <person name="Woyke T."/>
            <person name="Ryan C.M."/>
            <person name="Banfield J.F."/>
        </authorList>
    </citation>
    <scope>NUCLEOTIDE SEQUENCE [LARGE SCALE GENOMIC DNA]</scope>
    <source>
        <strain evidence="1">CG11_big_fil_rev_8_21_14_0_20_46_11</strain>
    </source>
</reference>
<evidence type="ECO:0008006" key="3">
    <source>
        <dbReference type="Google" id="ProtNLM"/>
    </source>
</evidence>
<gene>
    <name evidence="1" type="ORF">COV91_03565</name>
</gene>
<evidence type="ECO:0000313" key="1">
    <source>
        <dbReference type="EMBL" id="PIQ68579.1"/>
    </source>
</evidence>
<protein>
    <recommendedName>
        <fullName evidence="3">STAS domain-containing protein</fullName>
    </recommendedName>
</protein>